<keyword evidence="5" id="KW-0560">Oxidoreductase</keyword>
<evidence type="ECO:0000256" key="4">
    <source>
        <dbReference type="ARBA" id="ARBA00022827"/>
    </source>
</evidence>
<evidence type="ECO:0000259" key="6">
    <source>
        <dbReference type="Pfam" id="PF00441"/>
    </source>
</evidence>
<gene>
    <name evidence="8" type="ORF">Mco01_28300</name>
</gene>
<evidence type="ECO:0000256" key="1">
    <source>
        <dbReference type="ARBA" id="ARBA00001974"/>
    </source>
</evidence>
<comment type="cofactor">
    <cofactor evidence="1">
        <name>FAD</name>
        <dbReference type="ChEBI" id="CHEBI:57692"/>
    </cofactor>
</comment>
<dbReference type="EMBL" id="BOOC01000011">
    <property type="protein sequence ID" value="GIH39830.1"/>
    <property type="molecule type" value="Genomic_DNA"/>
</dbReference>
<sequence length="381" mass="39084">MTVDFTLGEELEAVRDLARKVFAGHTRPERLDAVDASADRIDADLWADLGRTGLLGVALPVRHGGAGLGPAGLCVLLEEQGRRVAPAPVWPAVVGALAVAGHGDEEQRRGLLPALADGSSRLTVALEEFGPDDPGSPACRAERDGGRWRLTGTKAVVPAPSGAGHVLVSARTDAGPGLFLVASGAEGAAWERAETTTRDLAGTLVLAGAPAAAVGVPGGEALARALDVASVALAALQLGVAEGALDHAVAHVRERVQFGRPLGAFQAVRHQVADCYIEIEALRACLWQAVCALEEGDADAAVLVARWWADEAGPGVVHRVQHLHGGSGVDVSHPVHRHLLWGRQIAGTLGGAAAGLDRLGAVLAARARTAHGGSGPRGERP</sequence>
<dbReference type="Pfam" id="PF02771">
    <property type="entry name" value="Acyl-CoA_dh_N"/>
    <property type="match status" value="1"/>
</dbReference>
<proteinExistence type="inferred from homology"/>
<evidence type="ECO:0000256" key="2">
    <source>
        <dbReference type="ARBA" id="ARBA00009347"/>
    </source>
</evidence>
<dbReference type="Pfam" id="PF00441">
    <property type="entry name" value="Acyl-CoA_dh_1"/>
    <property type="match status" value="1"/>
</dbReference>
<dbReference type="InterPro" id="IPR013786">
    <property type="entry name" value="AcylCoA_DH/ox_N"/>
</dbReference>
<keyword evidence="3" id="KW-0285">Flavoprotein</keyword>
<evidence type="ECO:0000259" key="7">
    <source>
        <dbReference type="Pfam" id="PF02771"/>
    </source>
</evidence>
<evidence type="ECO:0000313" key="9">
    <source>
        <dbReference type="Proteomes" id="UP000603904"/>
    </source>
</evidence>
<protein>
    <submittedName>
        <fullName evidence="8">Acyl-CoA dehydrogenase</fullName>
    </submittedName>
</protein>
<dbReference type="Gene3D" id="2.40.110.10">
    <property type="entry name" value="Butyryl-CoA Dehydrogenase, subunit A, domain 2"/>
    <property type="match status" value="1"/>
</dbReference>
<evidence type="ECO:0000256" key="5">
    <source>
        <dbReference type="ARBA" id="ARBA00023002"/>
    </source>
</evidence>
<dbReference type="InterPro" id="IPR009100">
    <property type="entry name" value="AcylCoA_DH/oxidase_NM_dom_sf"/>
</dbReference>
<dbReference type="CDD" id="cd00567">
    <property type="entry name" value="ACAD"/>
    <property type="match status" value="1"/>
</dbReference>
<comment type="caution">
    <text evidence="8">The sequence shown here is derived from an EMBL/GenBank/DDBJ whole genome shotgun (WGS) entry which is preliminary data.</text>
</comment>
<dbReference type="InterPro" id="IPR036250">
    <property type="entry name" value="AcylCo_DH-like_C"/>
</dbReference>
<dbReference type="Gene3D" id="1.20.140.10">
    <property type="entry name" value="Butyryl-CoA Dehydrogenase, subunit A, domain 3"/>
    <property type="match status" value="1"/>
</dbReference>
<feature type="domain" description="Acyl-CoA dehydrogenase/oxidase N-terminal" evidence="7">
    <location>
        <begin position="9"/>
        <end position="118"/>
    </location>
</feature>
<dbReference type="PANTHER" id="PTHR43884">
    <property type="entry name" value="ACYL-COA DEHYDROGENASE"/>
    <property type="match status" value="1"/>
</dbReference>
<keyword evidence="4" id="KW-0274">FAD</keyword>
<dbReference type="RefSeq" id="WP_239103597.1">
    <property type="nucleotide sequence ID" value="NZ_BAAAGP010000011.1"/>
</dbReference>
<comment type="similarity">
    <text evidence="2">Belongs to the acyl-CoA dehydrogenase family.</text>
</comment>
<name>A0ABQ4FYD3_9ACTN</name>
<dbReference type="PANTHER" id="PTHR43884:SF20">
    <property type="entry name" value="ACYL-COA DEHYDROGENASE FADE28"/>
    <property type="match status" value="1"/>
</dbReference>
<dbReference type="Gene3D" id="1.10.540.10">
    <property type="entry name" value="Acyl-CoA dehydrogenase/oxidase, N-terminal domain"/>
    <property type="match status" value="1"/>
</dbReference>
<evidence type="ECO:0000256" key="3">
    <source>
        <dbReference type="ARBA" id="ARBA00022630"/>
    </source>
</evidence>
<organism evidence="8 9">
    <name type="scientific">Microbispora corallina</name>
    <dbReference type="NCBI Taxonomy" id="83302"/>
    <lineage>
        <taxon>Bacteria</taxon>
        <taxon>Bacillati</taxon>
        <taxon>Actinomycetota</taxon>
        <taxon>Actinomycetes</taxon>
        <taxon>Streptosporangiales</taxon>
        <taxon>Streptosporangiaceae</taxon>
        <taxon>Microbispora</taxon>
    </lineage>
</organism>
<evidence type="ECO:0000313" key="8">
    <source>
        <dbReference type="EMBL" id="GIH39830.1"/>
    </source>
</evidence>
<dbReference type="SUPFAM" id="SSF47203">
    <property type="entry name" value="Acyl-CoA dehydrogenase C-terminal domain-like"/>
    <property type="match status" value="1"/>
</dbReference>
<dbReference type="SUPFAM" id="SSF56645">
    <property type="entry name" value="Acyl-CoA dehydrogenase NM domain-like"/>
    <property type="match status" value="1"/>
</dbReference>
<reference evidence="8 9" key="1">
    <citation type="submission" date="2021-01" db="EMBL/GenBank/DDBJ databases">
        <title>Whole genome shotgun sequence of Microbispora corallina NBRC 16416.</title>
        <authorList>
            <person name="Komaki H."/>
            <person name="Tamura T."/>
        </authorList>
    </citation>
    <scope>NUCLEOTIDE SEQUENCE [LARGE SCALE GENOMIC DNA]</scope>
    <source>
        <strain evidence="8 9">NBRC 16416</strain>
    </source>
</reference>
<accession>A0ABQ4FYD3</accession>
<dbReference type="InterPro" id="IPR046373">
    <property type="entry name" value="Acyl-CoA_Oxase/DH_mid-dom_sf"/>
</dbReference>
<feature type="domain" description="Acyl-CoA dehydrogenase/oxidase C-terminal" evidence="6">
    <location>
        <begin position="222"/>
        <end position="341"/>
    </location>
</feature>
<dbReference type="Proteomes" id="UP000603904">
    <property type="component" value="Unassembled WGS sequence"/>
</dbReference>
<dbReference type="InterPro" id="IPR009075">
    <property type="entry name" value="AcylCo_DH/oxidase_C"/>
</dbReference>
<keyword evidence="9" id="KW-1185">Reference proteome</keyword>
<dbReference type="InterPro" id="IPR037069">
    <property type="entry name" value="AcylCoA_DH/ox_N_sf"/>
</dbReference>